<keyword evidence="10" id="KW-0809">Transit peptide</keyword>
<organism evidence="17 18">
    <name type="scientific">Hevea brasiliensis</name>
    <name type="common">Para rubber tree</name>
    <name type="synonym">Siphonia brasiliensis</name>
    <dbReference type="NCBI Taxonomy" id="3981"/>
    <lineage>
        <taxon>Eukaryota</taxon>
        <taxon>Viridiplantae</taxon>
        <taxon>Streptophyta</taxon>
        <taxon>Embryophyta</taxon>
        <taxon>Tracheophyta</taxon>
        <taxon>Spermatophyta</taxon>
        <taxon>Magnoliopsida</taxon>
        <taxon>eudicotyledons</taxon>
        <taxon>Gunneridae</taxon>
        <taxon>Pentapetalae</taxon>
        <taxon>rosids</taxon>
        <taxon>fabids</taxon>
        <taxon>Malpighiales</taxon>
        <taxon>Euphorbiaceae</taxon>
        <taxon>Crotonoideae</taxon>
        <taxon>Micrandreae</taxon>
        <taxon>Hevea</taxon>
    </lineage>
</organism>
<gene>
    <name evidence="17" type="ORF">GH714_017326</name>
</gene>
<dbReference type="GO" id="GO:0019133">
    <property type="term" value="F:choline monooxygenase activity"/>
    <property type="evidence" value="ECO:0007669"/>
    <property type="project" value="UniProtKB-EC"/>
</dbReference>
<dbReference type="SUPFAM" id="SSF55961">
    <property type="entry name" value="Bet v1-like"/>
    <property type="match status" value="1"/>
</dbReference>
<comment type="catalytic activity">
    <reaction evidence="15">
        <text>choline + 2 reduced [2Fe-2S]-[ferredoxin] + O2 + 2 H(+) = betaine aldehyde hydrate + 2 oxidized [2Fe-2S]-[ferredoxin] + H2O</text>
        <dbReference type="Rhea" id="RHEA:17769"/>
        <dbReference type="Rhea" id="RHEA-COMP:10000"/>
        <dbReference type="Rhea" id="RHEA-COMP:10001"/>
        <dbReference type="ChEBI" id="CHEBI:15354"/>
        <dbReference type="ChEBI" id="CHEBI:15377"/>
        <dbReference type="ChEBI" id="CHEBI:15378"/>
        <dbReference type="ChEBI" id="CHEBI:15379"/>
        <dbReference type="ChEBI" id="CHEBI:15870"/>
        <dbReference type="ChEBI" id="CHEBI:33737"/>
        <dbReference type="ChEBI" id="CHEBI:33738"/>
        <dbReference type="EC" id="1.14.15.7"/>
    </reaction>
</comment>
<keyword evidence="12" id="KW-0408">Iron</keyword>
<dbReference type="EC" id="1.14.15.7" evidence="6"/>
<dbReference type="InterPro" id="IPR017941">
    <property type="entry name" value="Rieske_2Fe-2S"/>
</dbReference>
<dbReference type="EMBL" id="JAAGAX010000004">
    <property type="protein sequence ID" value="KAF2317214.1"/>
    <property type="molecule type" value="Genomic_DNA"/>
</dbReference>
<reference evidence="17 18" key="1">
    <citation type="journal article" date="2020" name="Mol. Plant">
        <title>The Chromosome-Based Rubber Tree Genome Provides New Insights into Spurge Genome Evolution and Rubber Biosynthesis.</title>
        <authorList>
            <person name="Liu J."/>
            <person name="Shi C."/>
            <person name="Shi C.C."/>
            <person name="Li W."/>
            <person name="Zhang Q.J."/>
            <person name="Zhang Y."/>
            <person name="Li K."/>
            <person name="Lu H.F."/>
            <person name="Shi C."/>
            <person name="Zhu S.T."/>
            <person name="Xiao Z.Y."/>
            <person name="Nan H."/>
            <person name="Yue Y."/>
            <person name="Zhu X.G."/>
            <person name="Wu Y."/>
            <person name="Hong X.N."/>
            <person name="Fan G.Y."/>
            <person name="Tong Y."/>
            <person name="Zhang D."/>
            <person name="Mao C.L."/>
            <person name="Liu Y.L."/>
            <person name="Hao S.J."/>
            <person name="Liu W.Q."/>
            <person name="Lv M.Q."/>
            <person name="Zhang H.B."/>
            <person name="Liu Y."/>
            <person name="Hu-Tang G.R."/>
            <person name="Wang J.P."/>
            <person name="Wang J.H."/>
            <person name="Sun Y.H."/>
            <person name="Ni S.B."/>
            <person name="Chen W.B."/>
            <person name="Zhang X.C."/>
            <person name="Jiao Y.N."/>
            <person name="Eichler E.E."/>
            <person name="Li G.H."/>
            <person name="Liu X."/>
            <person name="Gao L.Z."/>
        </authorList>
    </citation>
    <scope>NUCLEOTIDE SEQUENCE [LARGE SCALE GENOMIC DNA]</scope>
    <source>
        <strain evidence="18">cv. GT1</strain>
        <tissue evidence="17">Leaf</tissue>
    </source>
</reference>
<dbReference type="InterPro" id="IPR036922">
    <property type="entry name" value="Rieske_2Fe-2S_sf"/>
</dbReference>
<evidence type="ECO:0000256" key="6">
    <source>
        <dbReference type="ARBA" id="ARBA00012763"/>
    </source>
</evidence>
<feature type="domain" description="Rieske" evidence="16">
    <location>
        <begin position="20"/>
        <end position="59"/>
    </location>
</feature>
<evidence type="ECO:0000256" key="15">
    <source>
        <dbReference type="ARBA" id="ARBA00049097"/>
    </source>
</evidence>
<dbReference type="Proteomes" id="UP000467840">
    <property type="component" value="Chromosome 6"/>
</dbReference>
<evidence type="ECO:0000256" key="11">
    <source>
        <dbReference type="ARBA" id="ARBA00023002"/>
    </source>
</evidence>
<evidence type="ECO:0000256" key="2">
    <source>
        <dbReference type="ARBA" id="ARBA00002149"/>
    </source>
</evidence>
<dbReference type="GO" id="GO:0051537">
    <property type="term" value="F:2 iron, 2 sulfur cluster binding"/>
    <property type="evidence" value="ECO:0007669"/>
    <property type="project" value="UniProtKB-KW"/>
</dbReference>
<keyword evidence="11" id="KW-0560">Oxidoreductase</keyword>
<dbReference type="AlphaFoldDB" id="A0A6A6MVL1"/>
<keyword evidence="13" id="KW-0411">Iron-sulfur</keyword>
<evidence type="ECO:0000256" key="14">
    <source>
        <dbReference type="ARBA" id="ARBA00034078"/>
    </source>
</evidence>
<dbReference type="GO" id="GO:0019285">
    <property type="term" value="P:glycine betaine biosynthetic process from choline"/>
    <property type="evidence" value="ECO:0007669"/>
    <property type="project" value="UniProtKB-UniPathway"/>
</dbReference>
<name>A0A6A6MVL1_HEVBR</name>
<dbReference type="GO" id="GO:0009570">
    <property type="term" value="C:chloroplast stroma"/>
    <property type="evidence" value="ECO:0007669"/>
    <property type="project" value="UniProtKB-SubCell"/>
</dbReference>
<evidence type="ECO:0000256" key="12">
    <source>
        <dbReference type="ARBA" id="ARBA00023004"/>
    </source>
</evidence>
<evidence type="ECO:0000256" key="1">
    <source>
        <dbReference type="ARBA" id="ARBA00001962"/>
    </source>
</evidence>
<dbReference type="Pfam" id="PF00355">
    <property type="entry name" value="Rieske"/>
    <property type="match status" value="1"/>
</dbReference>
<sequence>MSSIVFSMEDGKLLIRKCRILVCRDDDGKVHAFHNVCRHHGSLLASGSGKKSCFVCPYHEFGLVPLNVATWRPFVLLNVGKENSPYQEVDGNMVENEWLGAHLCKVNEVPSVLYGGYHVPYAHKDLASGLKLDSYSTIIYEKVSIQRCEGGSARSEDDFVRLGSKALCAFIYPNFMINRYGPWMDTNLVLLLGPRKCQVIFDYFIEAYHKIEDIMLCEGVQSGLESPEYCSGRYAPTVEKAMHHFHQLLHDNLKM</sequence>
<dbReference type="GO" id="GO:0005506">
    <property type="term" value="F:iron ion binding"/>
    <property type="evidence" value="ECO:0007669"/>
    <property type="project" value="InterPro"/>
</dbReference>
<evidence type="ECO:0000313" key="18">
    <source>
        <dbReference type="Proteomes" id="UP000467840"/>
    </source>
</evidence>
<comment type="similarity">
    <text evidence="5">Belongs to the choline monooxygenase family.</text>
</comment>
<keyword evidence="18" id="KW-1185">Reference proteome</keyword>
<keyword evidence="8" id="KW-0001">2Fe-2S</keyword>
<comment type="pathway">
    <text evidence="4">Amine and polyamine biosynthesis; betaine biosynthesis via choline pathway; betaine aldehyde from choline (monooxygenase route): step 1/1.</text>
</comment>
<comment type="cofactor">
    <cofactor evidence="14">
        <name>[2Fe-2S] cluster</name>
        <dbReference type="ChEBI" id="CHEBI:190135"/>
    </cofactor>
</comment>
<dbReference type="Gene3D" id="3.90.380.10">
    <property type="entry name" value="Naphthalene 1,2-dioxygenase Alpha Subunit, Chain A, domain 1"/>
    <property type="match status" value="1"/>
</dbReference>
<evidence type="ECO:0000256" key="8">
    <source>
        <dbReference type="ARBA" id="ARBA00022714"/>
    </source>
</evidence>
<evidence type="ECO:0000256" key="9">
    <source>
        <dbReference type="ARBA" id="ARBA00022723"/>
    </source>
</evidence>
<evidence type="ECO:0000256" key="5">
    <source>
        <dbReference type="ARBA" id="ARBA00010848"/>
    </source>
</evidence>
<evidence type="ECO:0000256" key="13">
    <source>
        <dbReference type="ARBA" id="ARBA00023014"/>
    </source>
</evidence>
<evidence type="ECO:0000256" key="10">
    <source>
        <dbReference type="ARBA" id="ARBA00022946"/>
    </source>
</evidence>
<comment type="caution">
    <text evidence="17">The sequence shown here is derived from an EMBL/GenBank/DDBJ whole genome shotgun (WGS) entry which is preliminary data.</text>
</comment>
<dbReference type="InterPro" id="IPR001663">
    <property type="entry name" value="Rng_hydr_dOase-A"/>
</dbReference>
<dbReference type="SUPFAM" id="SSF50022">
    <property type="entry name" value="ISP domain"/>
    <property type="match status" value="1"/>
</dbReference>
<dbReference type="PROSITE" id="PS51296">
    <property type="entry name" value="RIESKE"/>
    <property type="match status" value="1"/>
</dbReference>
<evidence type="ECO:0000256" key="4">
    <source>
        <dbReference type="ARBA" id="ARBA00004866"/>
    </source>
</evidence>
<comment type="function">
    <text evidence="2">Catalyzes the first step of the osmoprotectant glycine betaine synthesis.</text>
</comment>
<evidence type="ECO:0000313" key="17">
    <source>
        <dbReference type="EMBL" id="KAF2317214.1"/>
    </source>
</evidence>
<protein>
    <recommendedName>
        <fullName evidence="7">Choline monooxygenase, chloroplastic</fullName>
        <ecNumber evidence="6">1.14.15.7</ecNumber>
    </recommendedName>
</protein>
<dbReference type="PANTHER" id="PTHR43756:SF5">
    <property type="entry name" value="CHOLINE MONOOXYGENASE, CHLOROPLASTIC"/>
    <property type="match status" value="1"/>
</dbReference>
<dbReference type="Pfam" id="PF00848">
    <property type="entry name" value="Ring_hydroxyl_A"/>
    <property type="match status" value="1"/>
</dbReference>
<evidence type="ECO:0000259" key="16">
    <source>
        <dbReference type="PROSITE" id="PS51296"/>
    </source>
</evidence>
<evidence type="ECO:0000256" key="7">
    <source>
        <dbReference type="ARBA" id="ARBA00014931"/>
    </source>
</evidence>
<keyword evidence="9" id="KW-0479">Metal-binding</keyword>
<comment type="cofactor">
    <cofactor evidence="1">
        <name>Fe cation</name>
        <dbReference type="ChEBI" id="CHEBI:24875"/>
    </cofactor>
</comment>
<dbReference type="PANTHER" id="PTHR43756">
    <property type="entry name" value="CHOLINE MONOOXYGENASE, CHLOROPLASTIC"/>
    <property type="match status" value="1"/>
</dbReference>
<proteinExistence type="inferred from homology"/>
<comment type="subcellular location">
    <subcellularLocation>
        <location evidence="3">Plastid</location>
        <location evidence="3">Chloroplast stroma</location>
    </subcellularLocation>
</comment>
<dbReference type="InterPro" id="IPR015879">
    <property type="entry name" value="Ring_hydroxy_dOase_asu_C_dom"/>
</dbReference>
<evidence type="ECO:0000256" key="3">
    <source>
        <dbReference type="ARBA" id="ARBA00004470"/>
    </source>
</evidence>
<accession>A0A6A6MVL1</accession>
<dbReference type="UniPathway" id="UPA00529">
    <property type="reaction ID" value="UER00430"/>
</dbReference>
<dbReference type="Gene3D" id="2.102.10.10">
    <property type="entry name" value="Rieske [2Fe-2S] iron-sulphur domain"/>
    <property type="match status" value="1"/>
</dbReference>